<organism evidence="5 6">
    <name type="scientific">Halobacillus locisalis</name>
    <dbReference type="NCBI Taxonomy" id="220753"/>
    <lineage>
        <taxon>Bacteria</taxon>
        <taxon>Bacillati</taxon>
        <taxon>Bacillota</taxon>
        <taxon>Bacilli</taxon>
        <taxon>Bacillales</taxon>
        <taxon>Bacillaceae</taxon>
        <taxon>Halobacillus</taxon>
    </lineage>
</organism>
<feature type="domain" description="Polyphosphate kinase-2-related" evidence="4">
    <location>
        <begin position="12"/>
        <end position="237"/>
    </location>
</feature>
<dbReference type="InterPro" id="IPR027417">
    <property type="entry name" value="P-loop_NTPase"/>
</dbReference>
<dbReference type="Pfam" id="PF03976">
    <property type="entry name" value="PPK2"/>
    <property type="match status" value="1"/>
</dbReference>
<evidence type="ECO:0000313" key="6">
    <source>
        <dbReference type="Proteomes" id="UP000571017"/>
    </source>
</evidence>
<dbReference type="PIRSF" id="PIRSF028756">
    <property type="entry name" value="PPK2_prd"/>
    <property type="match status" value="1"/>
</dbReference>
<reference evidence="5 6" key="1">
    <citation type="journal article" date="2004" name="Extremophiles">
        <title>Halobacillus locisalis sp. nov., a halophilic bacterium isolated from a marine solar saltern of the Yellow Sea in Korea.</title>
        <authorList>
            <person name="Yoon J.H."/>
            <person name="Kang K.H."/>
            <person name="Oh T.K."/>
            <person name="Park Y.H."/>
        </authorList>
    </citation>
    <scope>NUCLEOTIDE SEQUENCE [LARGE SCALE GENOMIC DNA]</scope>
    <source>
        <strain evidence="5 6">KCTC 3788</strain>
    </source>
</reference>
<gene>
    <name evidence="5" type="ORF">H0266_08695</name>
</gene>
<name>A0A838CSU7_9BACI</name>
<evidence type="ECO:0000256" key="1">
    <source>
        <dbReference type="ARBA" id="ARBA00022679"/>
    </source>
</evidence>
<feature type="coiled-coil region" evidence="3">
    <location>
        <begin position="7"/>
        <end position="34"/>
    </location>
</feature>
<dbReference type="RefSeq" id="WP_181472017.1">
    <property type="nucleotide sequence ID" value="NZ_JACEFG010000002.1"/>
</dbReference>
<evidence type="ECO:0000256" key="3">
    <source>
        <dbReference type="SAM" id="Coils"/>
    </source>
</evidence>
<dbReference type="AlphaFoldDB" id="A0A838CSU7"/>
<keyword evidence="3" id="KW-0175">Coiled coil</keyword>
<dbReference type="Proteomes" id="UP000571017">
    <property type="component" value="Unassembled WGS sequence"/>
</dbReference>
<dbReference type="SUPFAM" id="SSF52540">
    <property type="entry name" value="P-loop containing nucleoside triphosphate hydrolases"/>
    <property type="match status" value="1"/>
</dbReference>
<dbReference type="PANTHER" id="PTHR34383">
    <property type="entry name" value="POLYPHOSPHATE:AMP PHOSPHOTRANSFERASE-RELATED"/>
    <property type="match status" value="1"/>
</dbReference>
<keyword evidence="2" id="KW-0418">Kinase</keyword>
<dbReference type="GO" id="GO:0008976">
    <property type="term" value="F:polyphosphate kinase activity"/>
    <property type="evidence" value="ECO:0007669"/>
    <property type="project" value="InterPro"/>
</dbReference>
<keyword evidence="6" id="KW-1185">Reference proteome</keyword>
<dbReference type="InterPro" id="IPR022488">
    <property type="entry name" value="PPK2-related"/>
</dbReference>
<comment type="caution">
    <text evidence="5">The sequence shown here is derived from an EMBL/GenBank/DDBJ whole genome shotgun (WGS) entry which is preliminary data.</text>
</comment>
<evidence type="ECO:0000259" key="4">
    <source>
        <dbReference type="Pfam" id="PF03976"/>
    </source>
</evidence>
<dbReference type="InterPro" id="IPR016898">
    <property type="entry name" value="Polyphosphate_phosphotransfera"/>
</dbReference>
<sequence length="240" mass="28601">MLESVDLSLKMKDKKQYKKELKQTQLELVRLQRLLFDHQLGCLIVCEGWDAAGKGGAIKRLTSGLDPRGFEVHAIGAPSSNEKRHHYLKRFWTKLPPYGKIGVFDRSWYGRVLVERVEELATDSEWRRAYDEINEFEQLLVHDYYVLIKLWFHISNEEQLRRFQERQKDPLKQWKITDEDWRNRSKWEAYEKAVEDMIDKTSTAESPWHVIEGEDKHYARVKTNQTVIRAIKERVNQQSP</sequence>
<proteinExistence type="predicted"/>
<evidence type="ECO:0000256" key="2">
    <source>
        <dbReference type="ARBA" id="ARBA00022777"/>
    </source>
</evidence>
<evidence type="ECO:0000313" key="5">
    <source>
        <dbReference type="EMBL" id="MBA2174968.1"/>
    </source>
</evidence>
<dbReference type="Gene3D" id="3.40.50.300">
    <property type="entry name" value="P-loop containing nucleotide triphosphate hydrolases"/>
    <property type="match status" value="1"/>
</dbReference>
<accession>A0A838CSU7</accession>
<keyword evidence="1 5" id="KW-0808">Transferase</keyword>
<dbReference type="PANTHER" id="PTHR34383:SF3">
    <property type="entry name" value="POLYPHOSPHATE:AMP PHOSPHOTRANSFERASE"/>
    <property type="match status" value="1"/>
</dbReference>
<protein>
    <submittedName>
        <fullName evidence="5">UDP-galactose-lipid carrier transferase</fullName>
    </submittedName>
</protein>
<dbReference type="EMBL" id="JACEFG010000002">
    <property type="protein sequence ID" value="MBA2174968.1"/>
    <property type="molecule type" value="Genomic_DNA"/>
</dbReference>